<feature type="transmembrane region" description="Helical" evidence="5">
    <location>
        <begin position="97"/>
        <end position="119"/>
    </location>
</feature>
<feature type="transmembrane region" description="Helical" evidence="5">
    <location>
        <begin position="232"/>
        <end position="253"/>
    </location>
</feature>
<dbReference type="InterPro" id="IPR011701">
    <property type="entry name" value="MFS"/>
</dbReference>
<dbReference type="AlphaFoldDB" id="A0A1T4QX02"/>
<dbReference type="GO" id="GO:0022857">
    <property type="term" value="F:transmembrane transporter activity"/>
    <property type="evidence" value="ECO:0007669"/>
    <property type="project" value="InterPro"/>
</dbReference>
<proteinExistence type="predicted"/>
<feature type="domain" description="Major facilitator superfamily (MFS) profile" evidence="6">
    <location>
        <begin position="199"/>
        <end position="424"/>
    </location>
</feature>
<feature type="transmembrane region" description="Helical" evidence="5">
    <location>
        <begin position="355"/>
        <end position="373"/>
    </location>
</feature>
<organism evidence="7 8">
    <name type="scientific">Lysobacter spongiicola DSM 21749</name>
    <dbReference type="NCBI Taxonomy" id="1122188"/>
    <lineage>
        <taxon>Bacteria</taxon>
        <taxon>Pseudomonadati</taxon>
        <taxon>Pseudomonadota</taxon>
        <taxon>Gammaproteobacteria</taxon>
        <taxon>Lysobacterales</taxon>
        <taxon>Lysobacteraceae</taxon>
        <taxon>Novilysobacter</taxon>
    </lineage>
</organism>
<feature type="transmembrane region" description="Helical" evidence="5">
    <location>
        <begin position="290"/>
        <end position="310"/>
    </location>
</feature>
<dbReference type="OrthoDB" id="9810614at2"/>
<feature type="transmembrane region" description="Helical" evidence="5">
    <location>
        <begin position="73"/>
        <end position="91"/>
    </location>
</feature>
<feature type="region of interest" description="Disordered" evidence="4">
    <location>
        <begin position="401"/>
        <end position="424"/>
    </location>
</feature>
<sequence length="424" mass="44741">MIAAARPLSALFAGVALLLMGSGLLGSLLAVRSELEGFDARAFGLVMSLYFVGFLVGTYIAPNLIRRIGHIRCFAFYTSLIAATVLLHPILPNPWAWGVLRLFSGIAFVGLYTVIESWLNAQAPVEQRSRVFGLYMVVNLGALAIGQLLFGLSDPAHYVPFSLVAVLICLAALPVTASRMTQPELPHSPRLALAAIYRTAPAAASGALLAGVGMGGFWGLTALYGTRLGLGVSQVATLISAAIIGGAVMQLPIGRISDRGDRRTAMALVSALAVGVALALSLQGGDSRPLLYALFFCFGGLVFSIYPICVAHLLDHLPPRDILSGGSSLLLLNGVGSAIGPAVGGLVMERWGPETLPLFFAASFGLVAVVALGRRLVRHRDREHPGQFHPMVRTTPSALELLPETHESGEAEPAEPAQAPRDQR</sequence>
<dbReference type="InterPro" id="IPR047200">
    <property type="entry name" value="MFS_YcaD-like"/>
</dbReference>
<dbReference type="RefSeq" id="WP_078758410.1">
    <property type="nucleotide sequence ID" value="NZ_FUXP01000006.1"/>
</dbReference>
<reference evidence="7 8" key="1">
    <citation type="submission" date="2017-02" db="EMBL/GenBank/DDBJ databases">
        <authorList>
            <person name="Peterson S.W."/>
        </authorList>
    </citation>
    <scope>NUCLEOTIDE SEQUENCE [LARGE SCALE GENOMIC DNA]</scope>
    <source>
        <strain evidence="7 8">DSM 21749</strain>
    </source>
</reference>
<dbReference type="PANTHER" id="PTHR23521">
    <property type="entry name" value="TRANSPORTER MFS SUPERFAMILY"/>
    <property type="match status" value="1"/>
</dbReference>
<feature type="transmembrane region" description="Helical" evidence="5">
    <location>
        <begin position="42"/>
        <end position="61"/>
    </location>
</feature>
<feature type="compositionally biased region" description="Low complexity" evidence="4">
    <location>
        <begin position="414"/>
        <end position="424"/>
    </location>
</feature>
<evidence type="ECO:0000256" key="3">
    <source>
        <dbReference type="ARBA" id="ARBA00023136"/>
    </source>
</evidence>
<keyword evidence="2 5" id="KW-1133">Transmembrane helix</keyword>
<dbReference type="GO" id="GO:0005886">
    <property type="term" value="C:plasma membrane"/>
    <property type="evidence" value="ECO:0007669"/>
    <property type="project" value="TreeGrafter"/>
</dbReference>
<dbReference type="InterPro" id="IPR020846">
    <property type="entry name" value="MFS_dom"/>
</dbReference>
<evidence type="ECO:0000259" key="6">
    <source>
        <dbReference type="PROSITE" id="PS50850"/>
    </source>
</evidence>
<keyword evidence="3 5" id="KW-0472">Membrane</keyword>
<dbReference type="SUPFAM" id="SSF103473">
    <property type="entry name" value="MFS general substrate transporter"/>
    <property type="match status" value="1"/>
</dbReference>
<evidence type="ECO:0000256" key="4">
    <source>
        <dbReference type="SAM" id="MobiDB-lite"/>
    </source>
</evidence>
<evidence type="ECO:0000313" key="8">
    <source>
        <dbReference type="Proteomes" id="UP000190061"/>
    </source>
</evidence>
<evidence type="ECO:0000313" key="7">
    <source>
        <dbReference type="EMBL" id="SKA08293.1"/>
    </source>
</evidence>
<dbReference type="EMBL" id="FUXP01000006">
    <property type="protein sequence ID" value="SKA08293.1"/>
    <property type="molecule type" value="Genomic_DNA"/>
</dbReference>
<evidence type="ECO:0000256" key="2">
    <source>
        <dbReference type="ARBA" id="ARBA00022989"/>
    </source>
</evidence>
<name>A0A1T4QX02_9GAMM</name>
<feature type="transmembrane region" description="Helical" evidence="5">
    <location>
        <begin position="265"/>
        <end position="284"/>
    </location>
</feature>
<dbReference type="Pfam" id="PF07690">
    <property type="entry name" value="MFS_1"/>
    <property type="match status" value="1"/>
</dbReference>
<evidence type="ECO:0000256" key="1">
    <source>
        <dbReference type="ARBA" id="ARBA00022692"/>
    </source>
</evidence>
<dbReference type="Gene3D" id="1.20.1250.20">
    <property type="entry name" value="MFS general substrate transporter like domains"/>
    <property type="match status" value="2"/>
</dbReference>
<dbReference type="InterPro" id="IPR036259">
    <property type="entry name" value="MFS_trans_sf"/>
</dbReference>
<feature type="transmembrane region" description="Helical" evidence="5">
    <location>
        <begin position="158"/>
        <end position="178"/>
    </location>
</feature>
<dbReference type="Proteomes" id="UP000190061">
    <property type="component" value="Unassembled WGS sequence"/>
</dbReference>
<feature type="transmembrane region" description="Helical" evidence="5">
    <location>
        <begin position="131"/>
        <end position="152"/>
    </location>
</feature>
<feature type="transmembrane region" description="Helical" evidence="5">
    <location>
        <begin position="199"/>
        <end position="220"/>
    </location>
</feature>
<keyword evidence="1 5" id="KW-0812">Transmembrane</keyword>
<feature type="transmembrane region" description="Helical" evidence="5">
    <location>
        <begin position="322"/>
        <end position="343"/>
    </location>
</feature>
<gene>
    <name evidence="7" type="ORF">SAMN02745674_01828</name>
</gene>
<protein>
    <submittedName>
        <fullName evidence="7">Predicted arabinose efflux permease, MFS family</fullName>
    </submittedName>
</protein>
<keyword evidence="8" id="KW-1185">Reference proteome</keyword>
<dbReference type="PROSITE" id="PS50850">
    <property type="entry name" value="MFS"/>
    <property type="match status" value="1"/>
</dbReference>
<evidence type="ECO:0000256" key="5">
    <source>
        <dbReference type="SAM" id="Phobius"/>
    </source>
</evidence>
<accession>A0A1T4QX02</accession>
<dbReference type="STRING" id="1122188.SAMN02745674_01828"/>
<dbReference type="PANTHER" id="PTHR23521:SF3">
    <property type="entry name" value="MFS TRANSPORTER"/>
    <property type="match status" value="1"/>
</dbReference>
<dbReference type="CDD" id="cd17477">
    <property type="entry name" value="MFS_YcaD_like"/>
    <property type="match status" value="1"/>
</dbReference>